<evidence type="ECO:0000256" key="9">
    <source>
        <dbReference type="HAMAP-Rule" id="MF_00911"/>
    </source>
</evidence>
<protein>
    <recommendedName>
        <fullName evidence="9">Cell division protein FtsQ</fullName>
    </recommendedName>
</protein>
<dbReference type="PANTHER" id="PTHR35851">
    <property type="entry name" value="CELL DIVISION PROTEIN FTSQ"/>
    <property type="match status" value="1"/>
</dbReference>
<reference evidence="11 12" key="1">
    <citation type="submission" date="2022-01" db="EMBL/GenBank/DDBJ databases">
        <authorList>
            <person name="Won M."/>
            <person name="Kim S.-J."/>
            <person name="Kwon S.-W."/>
        </authorList>
    </citation>
    <scope>NUCLEOTIDE SEQUENCE [LARGE SCALE GENOMIC DNA]</scope>
    <source>
        <strain evidence="11 12">KCTC 23505</strain>
    </source>
</reference>
<dbReference type="Gene3D" id="3.10.20.310">
    <property type="entry name" value="membrane protein fhac"/>
    <property type="match status" value="1"/>
</dbReference>
<keyword evidence="12" id="KW-1185">Reference proteome</keyword>
<evidence type="ECO:0000256" key="8">
    <source>
        <dbReference type="ARBA" id="ARBA00023306"/>
    </source>
</evidence>
<accession>A0ABS9DS90</accession>
<dbReference type="PROSITE" id="PS51779">
    <property type="entry name" value="POTRA"/>
    <property type="match status" value="1"/>
</dbReference>
<keyword evidence="8 9" id="KW-0131">Cell cycle</keyword>
<evidence type="ECO:0000256" key="3">
    <source>
        <dbReference type="ARBA" id="ARBA00022519"/>
    </source>
</evidence>
<evidence type="ECO:0000256" key="1">
    <source>
        <dbReference type="ARBA" id="ARBA00004370"/>
    </source>
</evidence>
<sequence>MPRVKSRKPKIQDRPRPRTLLLRRLRKSGKPALLIGVVVLALVAVPLGVRGVADLARPLRDAASRGLADIGFRVEHIEIEGATTTPDHVVEAALGVRRGAPILGFSPEAAASRVAALGPVKSAVVERLLPDTVRVAIVERRPVAIWQRSDNSFALIGANGAVLTDHDAAAARARDPGLPLLVGAGVPVHAKVLLALLARFPTIGKRVVAAERIDDLRWNLLLRDHATIKLPDRHVAAAMATLMRAEDRIKLLERPVRTIDLRLADRLVVRPYPNGFVTGAESKPSGHKS</sequence>
<dbReference type="Pfam" id="PF08478">
    <property type="entry name" value="POTRA_1"/>
    <property type="match status" value="1"/>
</dbReference>
<keyword evidence="3 9" id="KW-0997">Cell inner membrane</keyword>
<keyword evidence="6 9" id="KW-1133">Transmembrane helix</keyword>
<dbReference type="RefSeq" id="WP_235702774.1">
    <property type="nucleotide sequence ID" value="NZ_JAKGBZ010000003.1"/>
</dbReference>
<keyword evidence="2 9" id="KW-1003">Cell membrane</keyword>
<gene>
    <name evidence="9" type="primary">ftsQ</name>
    <name evidence="11" type="ORF">L2A60_02395</name>
</gene>
<evidence type="ECO:0000256" key="6">
    <source>
        <dbReference type="ARBA" id="ARBA00022989"/>
    </source>
</evidence>
<name>A0ABS9DS90_9PROT</name>
<keyword evidence="5 9" id="KW-0812">Transmembrane</keyword>
<comment type="similarity">
    <text evidence="9">Belongs to the FtsQ/DivIB family. FtsQ subfamily.</text>
</comment>
<dbReference type="Proteomes" id="UP001521209">
    <property type="component" value="Unassembled WGS sequence"/>
</dbReference>
<dbReference type="EMBL" id="JAKGBZ010000003">
    <property type="protein sequence ID" value="MCF3945534.1"/>
    <property type="molecule type" value="Genomic_DNA"/>
</dbReference>
<comment type="subcellular location">
    <subcellularLocation>
        <location evidence="9">Cell inner membrane</location>
        <topology evidence="9">Single-pass type II membrane protein</topology>
    </subcellularLocation>
    <subcellularLocation>
        <location evidence="1">Membrane</location>
    </subcellularLocation>
    <text evidence="9">Localizes to the division septum.</text>
</comment>
<keyword evidence="4 9" id="KW-0132">Cell division</keyword>
<feature type="domain" description="POTRA" evidence="10">
    <location>
        <begin position="72"/>
        <end position="140"/>
    </location>
</feature>
<evidence type="ECO:0000313" key="12">
    <source>
        <dbReference type="Proteomes" id="UP001521209"/>
    </source>
</evidence>
<dbReference type="InterPro" id="IPR026579">
    <property type="entry name" value="FtsQ"/>
</dbReference>
<proteinExistence type="inferred from homology"/>
<dbReference type="Pfam" id="PF03799">
    <property type="entry name" value="FtsQ_DivIB_C"/>
    <property type="match status" value="1"/>
</dbReference>
<evidence type="ECO:0000259" key="10">
    <source>
        <dbReference type="PROSITE" id="PS51779"/>
    </source>
</evidence>
<evidence type="ECO:0000256" key="2">
    <source>
        <dbReference type="ARBA" id="ARBA00022475"/>
    </source>
</evidence>
<keyword evidence="7 9" id="KW-0472">Membrane</keyword>
<dbReference type="InterPro" id="IPR005548">
    <property type="entry name" value="Cell_div_FtsQ/DivIB_C"/>
</dbReference>
<dbReference type="PANTHER" id="PTHR35851:SF1">
    <property type="entry name" value="CELL DIVISION PROTEIN FTSQ"/>
    <property type="match status" value="1"/>
</dbReference>
<comment type="caution">
    <text evidence="11">The sequence shown here is derived from an EMBL/GenBank/DDBJ whole genome shotgun (WGS) entry which is preliminary data.</text>
</comment>
<dbReference type="HAMAP" id="MF_00911">
    <property type="entry name" value="FtsQ_subfam"/>
    <property type="match status" value="1"/>
</dbReference>
<dbReference type="InterPro" id="IPR045335">
    <property type="entry name" value="FtsQ_C_sf"/>
</dbReference>
<dbReference type="InterPro" id="IPR013685">
    <property type="entry name" value="POTRA_FtsQ_type"/>
</dbReference>
<evidence type="ECO:0000256" key="5">
    <source>
        <dbReference type="ARBA" id="ARBA00022692"/>
    </source>
</evidence>
<evidence type="ECO:0000256" key="4">
    <source>
        <dbReference type="ARBA" id="ARBA00022618"/>
    </source>
</evidence>
<evidence type="ECO:0000256" key="7">
    <source>
        <dbReference type="ARBA" id="ARBA00023136"/>
    </source>
</evidence>
<dbReference type="InterPro" id="IPR034746">
    <property type="entry name" value="POTRA"/>
</dbReference>
<organism evidence="11 12">
    <name type="scientific">Acidiphilium iwatense</name>
    <dbReference type="NCBI Taxonomy" id="768198"/>
    <lineage>
        <taxon>Bacteria</taxon>
        <taxon>Pseudomonadati</taxon>
        <taxon>Pseudomonadota</taxon>
        <taxon>Alphaproteobacteria</taxon>
        <taxon>Acetobacterales</taxon>
        <taxon>Acidocellaceae</taxon>
        <taxon>Acidiphilium</taxon>
    </lineage>
</organism>
<evidence type="ECO:0000313" key="11">
    <source>
        <dbReference type="EMBL" id="MCF3945534.1"/>
    </source>
</evidence>
<comment type="function">
    <text evidence="9">Essential cell division protein.</text>
</comment>
<dbReference type="Gene3D" id="3.40.50.11690">
    <property type="entry name" value="Cell division protein FtsQ/DivIB"/>
    <property type="match status" value="1"/>
</dbReference>